<feature type="chain" id="PRO_5006711340" description="Versicolorin B synthase" evidence="4">
    <location>
        <begin position="18"/>
        <end position="615"/>
    </location>
</feature>
<dbReference type="PANTHER" id="PTHR11552:SF138">
    <property type="entry name" value="DEHYDROGENASE PKFF-RELATED"/>
    <property type="match status" value="1"/>
</dbReference>
<evidence type="ECO:0000256" key="2">
    <source>
        <dbReference type="ARBA" id="ARBA00023180"/>
    </source>
</evidence>
<dbReference type="GO" id="GO:0044550">
    <property type="term" value="P:secondary metabolite biosynthetic process"/>
    <property type="evidence" value="ECO:0007669"/>
    <property type="project" value="TreeGrafter"/>
</dbReference>
<dbReference type="Proteomes" id="UP000054383">
    <property type="component" value="Unassembled WGS sequence"/>
</dbReference>
<evidence type="ECO:0000259" key="5">
    <source>
        <dbReference type="Pfam" id="PF00732"/>
    </source>
</evidence>
<dbReference type="PIRSF" id="PIRSF000137">
    <property type="entry name" value="Alcohol_oxidase"/>
    <property type="match status" value="1"/>
</dbReference>
<dbReference type="PANTHER" id="PTHR11552">
    <property type="entry name" value="GLUCOSE-METHANOL-CHOLINE GMC OXIDOREDUCTASE"/>
    <property type="match status" value="1"/>
</dbReference>
<evidence type="ECO:0000256" key="1">
    <source>
        <dbReference type="ARBA" id="ARBA00010790"/>
    </source>
</evidence>
<name>A0A0U1LXH3_TALIS</name>
<dbReference type="EMBL" id="CVMT01000003">
    <property type="protein sequence ID" value="CRG87782.1"/>
    <property type="molecule type" value="Genomic_DNA"/>
</dbReference>
<evidence type="ECO:0000313" key="8">
    <source>
        <dbReference type="Proteomes" id="UP000054383"/>
    </source>
</evidence>
<dbReference type="Pfam" id="PF00732">
    <property type="entry name" value="GMC_oxred_N"/>
    <property type="match status" value="1"/>
</dbReference>
<dbReference type="STRING" id="28573.A0A0U1LXH3"/>
<dbReference type="Pfam" id="PF05199">
    <property type="entry name" value="GMC_oxred_C"/>
    <property type="match status" value="1"/>
</dbReference>
<proteinExistence type="inferred from homology"/>
<evidence type="ECO:0000256" key="3">
    <source>
        <dbReference type="PIRSR" id="PIRSR000137-1"/>
    </source>
</evidence>
<reference evidence="7 8" key="1">
    <citation type="submission" date="2015-04" db="EMBL/GenBank/DDBJ databases">
        <authorList>
            <person name="Syromyatnikov M.Y."/>
            <person name="Popov V.N."/>
        </authorList>
    </citation>
    <scope>NUCLEOTIDE SEQUENCE [LARGE SCALE GENOMIC DNA]</scope>
    <source>
        <strain evidence="7">WF-38-12</strain>
    </source>
</reference>
<sequence length="615" mass="66354">MMLRLCVLSAVLSPAAASIISQFSNGRLTGNAFGRAGLNATYDYVIVGGGTAGNVVAARLTEHSNASVALVEAGSFYELSNGNWSQLPYWSQQWEGAALDDWQPLVDWGYETQPQVGGQAIHYAQGRTLGGSSSRNQMMYNRPTKGALQLWAETVDDDAYTWDNMIPFLTRSMKFSSNAEHRPANATPLYNTSVFSPSGGPLHISYPGYVYPISYHGAKAFSSIGLEEIPGFSTGSMHGYAYWQYAIDPNTGLRSSSEASFLAEALGRPGLTVYINSMGRNIVFDGKKAVGVNITNYGQQPFTLTARKEVIVSSGFYNSPQLLMVSGIGPKETLDKFDIPVVVDAPGVGQGTRDSAAINGPIYEIDAISYTAWKEPDMMAQAVEEFYKNQSGPLTNIGLDIGAYEKLPETYRANLSAQAIKDLAEFPSDWPEVEYMLEGVEALAFNNVALNLSDGNYATISCMMGATTSRGNMTISSASNLDAPIIDPNWLRSSTDKEVAVLAFKRAREAFKAIPILVGQEVWPGPNVTSDADLLKAIEGNLVPTHHGSASCKMGKKGDSDAVVDSKGRVFGVENLRVIDSSSMPFTPPGHTMGITYAHAEKLTQDVIDAYLESL</sequence>
<evidence type="ECO:0000313" key="7">
    <source>
        <dbReference type="EMBL" id="CRG87782.1"/>
    </source>
</evidence>
<evidence type="ECO:0008006" key="9">
    <source>
        <dbReference type="Google" id="ProtNLM"/>
    </source>
</evidence>
<evidence type="ECO:0000256" key="4">
    <source>
        <dbReference type="SAM" id="SignalP"/>
    </source>
</evidence>
<dbReference type="OrthoDB" id="269227at2759"/>
<gene>
    <name evidence="7" type="ORF">PISL3812_04803</name>
</gene>
<dbReference type="InterPro" id="IPR007867">
    <property type="entry name" value="GMC_OxRtase_C"/>
</dbReference>
<dbReference type="OMA" id="HTQGVTY"/>
<dbReference type="SUPFAM" id="SSF51905">
    <property type="entry name" value="FAD/NAD(P)-binding domain"/>
    <property type="match status" value="1"/>
</dbReference>
<feature type="signal peptide" evidence="4">
    <location>
        <begin position="1"/>
        <end position="17"/>
    </location>
</feature>
<organism evidence="7 8">
    <name type="scientific">Talaromyces islandicus</name>
    <name type="common">Penicillium islandicum</name>
    <dbReference type="NCBI Taxonomy" id="28573"/>
    <lineage>
        <taxon>Eukaryota</taxon>
        <taxon>Fungi</taxon>
        <taxon>Dikarya</taxon>
        <taxon>Ascomycota</taxon>
        <taxon>Pezizomycotina</taxon>
        <taxon>Eurotiomycetes</taxon>
        <taxon>Eurotiomycetidae</taxon>
        <taxon>Eurotiales</taxon>
        <taxon>Trichocomaceae</taxon>
        <taxon>Talaromyces</taxon>
        <taxon>Talaromyces sect. Islandici</taxon>
    </lineage>
</organism>
<feature type="domain" description="Glucose-methanol-choline oxidoreductase N-terminal" evidence="5">
    <location>
        <begin position="42"/>
        <end position="352"/>
    </location>
</feature>
<comment type="similarity">
    <text evidence="1">Belongs to the GMC oxidoreductase family.</text>
</comment>
<dbReference type="SUPFAM" id="SSF54373">
    <property type="entry name" value="FAD-linked reductases, C-terminal domain"/>
    <property type="match status" value="1"/>
</dbReference>
<dbReference type="GO" id="GO:0016614">
    <property type="term" value="F:oxidoreductase activity, acting on CH-OH group of donors"/>
    <property type="evidence" value="ECO:0007669"/>
    <property type="project" value="InterPro"/>
</dbReference>
<dbReference type="InterPro" id="IPR012132">
    <property type="entry name" value="GMC_OxRdtase"/>
</dbReference>
<dbReference type="Gene3D" id="3.50.50.60">
    <property type="entry name" value="FAD/NAD(P)-binding domain"/>
    <property type="match status" value="1"/>
</dbReference>
<keyword evidence="2" id="KW-0325">Glycoprotein</keyword>
<evidence type="ECO:0000259" key="6">
    <source>
        <dbReference type="Pfam" id="PF05199"/>
    </source>
</evidence>
<feature type="domain" description="Glucose-methanol-choline oxidoreductase C-terminal" evidence="6">
    <location>
        <begin position="468"/>
        <end position="600"/>
    </location>
</feature>
<dbReference type="InterPro" id="IPR036188">
    <property type="entry name" value="FAD/NAD-bd_sf"/>
</dbReference>
<keyword evidence="4" id="KW-0732">Signal</keyword>
<dbReference type="GO" id="GO:0050660">
    <property type="term" value="F:flavin adenine dinucleotide binding"/>
    <property type="evidence" value="ECO:0007669"/>
    <property type="project" value="InterPro"/>
</dbReference>
<dbReference type="AlphaFoldDB" id="A0A0U1LXH3"/>
<feature type="active site" description="Proton donor" evidence="3">
    <location>
        <position position="547"/>
    </location>
</feature>
<dbReference type="InterPro" id="IPR000172">
    <property type="entry name" value="GMC_OxRdtase_N"/>
</dbReference>
<feature type="active site" description="Proton acceptor" evidence="3">
    <location>
        <position position="591"/>
    </location>
</feature>
<dbReference type="Gene3D" id="3.30.560.10">
    <property type="entry name" value="Glucose Oxidase, domain 3"/>
    <property type="match status" value="1"/>
</dbReference>
<keyword evidence="8" id="KW-1185">Reference proteome</keyword>
<protein>
    <recommendedName>
        <fullName evidence="9">Versicolorin B synthase</fullName>
    </recommendedName>
</protein>
<accession>A0A0U1LXH3</accession>